<dbReference type="InterPro" id="IPR051156">
    <property type="entry name" value="Mito/Outer_Membr_Metalloprot"/>
</dbReference>
<feature type="domain" description="Peptidase M48" evidence="7">
    <location>
        <begin position="75"/>
        <end position="263"/>
    </location>
</feature>
<keyword evidence="4" id="KW-0378">Hydrolase</keyword>
<dbReference type="GO" id="GO:0046872">
    <property type="term" value="F:metal ion binding"/>
    <property type="evidence" value="ECO:0007669"/>
    <property type="project" value="UniProtKB-KW"/>
</dbReference>
<dbReference type="GO" id="GO:0051603">
    <property type="term" value="P:proteolysis involved in protein catabolic process"/>
    <property type="evidence" value="ECO:0007669"/>
    <property type="project" value="TreeGrafter"/>
</dbReference>
<accession>A0A0W0X1C3</accession>
<organism evidence="8 9">
    <name type="scientific">Legionella oakridgensis</name>
    <dbReference type="NCBI Taxonomy" id="29423"/>
    <lineage>
        <taxon>Bacteria</taxon>
        <taxon>Pseudomonadati</taxon>
        <taxon>Pseudomonadota</taxon>
        <taxon>Gammaproteobacteria</taxon>
        <taxon>Legionellales</taxon>
        <taxon>Legionellaceae</taxon>
        <taxon>Legionella</taxon>
    </lineage>
</organism>
<keyword evidence="5" id="KW-0862">Zinc</keyword>
<comment type="caution">
    <text evidence="8">The sequence shown here is derived from an EMBL/GenBank/DDBJ whole genome shotgun (WGS) entry which is preliminary data.</text>
</comment>
<keyword evidence="3" id="KW-0479">Metal-binding</keyword>
<dbReference type="Gene3D" id="3.30.2010.10">
    <property type="entry name" value="Metalloproteases ('zincins'), catalytic domain"/>
    <property type="match status" value="1"/>
</dbReference>
<dbReference type="Gene3D" id="1.25.40.10">
    <property type="entry name" value="Tetratricopeptide repeat domain"/>
    <property type="match status" value="1"/>
</dbReference>
<dbReference type="InterPro" id="IPR011990">
    <property type="entry name" value="TPR-like_helical_dom_sf"/>
</dbReference>
<evidence type="ECO:0000256" key="6">
    <source>
        <dbReference type="ARBA" id="ARBA00023049"/>
    </source>
</evidence>
<name>A0A0W0X1C3_9GAMM</name>
<dbReference type="EMBL" id="LNYP01000028">
    <property type="protein sequence ID" value="KTD38357.1"/>
    <property type="molecule type" value="Genomic_DNA"/>
</dbReference>
<protein>
    <submittedName>
        <fullName evidence="8">Zn-dependent protease</fullName>
    </submittedName>
</protein>
<dbReference type="GO" id="GO:0004222">
    <property type="term" value="F:metalloendopeptidase activity"/>
    <property type="evidence" value="ECO:0007669"/>
    <property type="project" value="InterPro"/>
</dbReference>
<reference evidence="8 9" key="1">
    <citation type="submission" date="2015-11" db="EMBL/GenBank/DDBJ databases">
        <title>Genomic analysis of 38 Legionella species identifies large and diverse effector repertoires.</title>
        <authorList>
            <person name="Burstein D."/>
            <person name="Amaro F."/>
            <person name="Zusman T."/>
            <person name="Lifshitz Z."/>
            <person name="Cohen O."/>
            <person name="Gilbert J.A."/>
            <person name="Pupko T."/>
            <person name="Shuman H.A."/>
            <person name="Segal G."/>
        </authorList>
    </citation>
    <scope>NUCLEOTIDE SEQUENCE [LARGE SCALE GENOMIC DNA]</scope>
    <source>
        <strain evidence="8 9">Oak Ridge-10</strain>
    </source>
</reference>
<dbReference type="SUPFAM" id="SSF48452">
    <property type="entry name" value="TPR-like"/>
    <property type="match status" value="1"/>
</dbReference>
<gene>
    <name evidence="8" type="ORF">Loak_1302</name>
</gene>
<dbReference type="InterPro" id="IPR001915">
    <property type="entry name" value="Peptidase_M48"/>
</dbReference>
<dbReference type="Proteomes" id="UP000054858">
    <property type="component" value="Unassembled WGS sequence"/>
</dbReference>
<dbReference type="AlphaFoldDB" id="A0A0W0X1C3"/>
<evidence type="ECO:0000256" key="5">
    <source>
        <dbReference type="ARBA" id="ARBA00022833"/>
    </source>
</evidence>
<dbReference type="PANTHER" id="PTHR22726">
    <property type="entry name" value="METALLOENDOPEPTIDASE OMA1"/>
    <property type="match status" value="1"/>
</dbReference>
<keyword evidence="2 8" id="KW-0645">Protease</keyword>
<evidence type="ECO:0000256" key="4">
    <source>
        <dbReference type="ARBA" id="ARBA00022801"/>
    </source>
</evidence>
<evidence type="ECO:0000256" key="1">
    <source>
        <dbReference type="ARBA" id="ARBA00001947"/>
    </source>
</evidence>
<evidence type="ECO:0000313" key="8">
    <source>
        <dbReference type="EMBL" id="KTD38357.1"/>
    </source>
</evidence>
<proteinExistence type="predicted"/>
<dbReference type="Pfam" id="PF01435">
    <property type="entry name" value="Peptidase_M48"/>
    <property type="match status" value="1"/>
</dbReference>
<dbReference type="PATRIC" id="fig|29423.5.peg.1362"/>
<keyword evidence="6" id="KW-0482">Metalloprotease</keyword>
<dbReference type="GO" id="GO:0016020">
    <property type="term" value="C:membrane"/>
    <property type="evidence" value="ECO:0007669"/>
    <property type="project" value="TreeGrafter"/>
</dbReference>
<evidence type="ECO:0000256" key="2">
    <source>
        <dbReference type="ARBA" id="ARBA00022670"/>
    </source>
</evidence>
<evidence type="ECO:0000313" key="9">
    <source>
        <dbReference type="Proteomes" id="UP000054858"/>
    </source>
</evidence>
<comment type="cofactor">
    <cofactor evidence="1">
        <name>Zn(2+)</name>
        <dbReference type="ChEBI" id="CHEBI:29105"/>
    </cofactor>
</comment>
<dbReference type="PANTHER" id="PTHR22726:SF1">
    <property type="entry name" value="METALLOENDOPEPTIDASE OMA1, MITOCHONDRIAL"/>
    <property type="match status" value="1"/>
</dbReference>
<sequence>MTLSKKAQQFTMVFKKIRIFMAKLNRCFIFFLSLLFIYQTTWATYSPYSTTELEELEKEFIQQINESDSVLRNPLANQYINHLGKTLARSSQLPIPYFFIVKSNEINAFAGPGGYIGINSQLILATENESELAAVMAHEIAHVRLHHLYRLIQHQEQMRIPMLASILAAAALGIVNPTLGSGALMASLTGIAQDNINFTRANEKEADRIGIGMLIKSGLDPRGMAGFFKKMQQNSRYYYTANIPAILRTHPLDDDRIAEAENRSLPLAKKHYADNSMDYRLFKELVRTSVAGDNKQLLDYYQQQCQKNNTEKACQYGNALALLNINQYEKAKEKLNSLVSRDHDNLFFEIAMAQAELGCHQYADALTRLSELQANYPDNYAALISYGQGLLNANKAEQAASLLLKGSRVFKEDLPLCQLLAQAQAAAHRKDYAYFTQAQCELMQGHRHSAMKQLKLAEKLSTKDHLLSARITAKIEEIKFLSEQ</sequence>
<evidence type="ECO:0000259" key="7">
    <source>
        <dbReference type="Pfam" id="PF01435"/>
    </source>
</evidence>
<evidence type="ECO:0000256" key="3">
    <source>
        <dbReference type="ARBA" id="ARBA00022723"/>
    </source>
</evidence>